<feature type="transmembrane region" description="Helical" evidence="1">
    <location>
        <begin position="193"/>
        <end position="215"/>
    </location>
</feature>
<comment type="caution">
    <text evidence="2">The sequence shown here is derived from an EMBL/GenBank/DDBJ whole genome shotgun (WGS) entry which is preliminary data.</text>
</comment>
<dbReference type="Proteomes" id="UP000178406">
    <property type="component" value="Unassembled WGS sequence"/>
</dbReference>
<protein>
    <recommendedName>
        <fullName evidence="4">Protease PrsW</fullName>
    </recommendedName>
</protein>
<dbReference type="AlphaFoldDB" id="A0A1F5WFT5"/>
<dbReference type="PANTHER" id="PTHR36844">
    <property type="entry name" value="PROTEASE PRSW"/>
    <property type="match status" value="1"/>
</dbReference>
<feature type="transmembrane region" description="Helical" evidence="1">
    <location>
        <begin position="86"/>
        <end position="105"/>
    </location>
</feature>
<evidence type="ECO:0000313" key="2">
    <source>
        <dbReference type="EMBL" id="OGF74444.1"/>
    </source>
</evidence>
<keyword evidence="1" id="KW-0812">Transmembrane</keyword>
<gene>
    <name evidence="2" type="ORF">A3J56_02765</name>
</gene>
<reference evidence="2 3" key="1">
    <citation type="journal article" date="2016" name="Nat. Commun.">
        <title>Thousands of microbial genomes shed light on interconnected biogeochemical processes in an aquifer system.</title>
        <authorList>
            <person name="Anantharaman K."/>
            <person name="Brown C.T."/>
            <person name="Hug L.A."/>
            <person name="Sharon I."/>
            <person name="Castelle C.J."/>
            <person name="Probst A.J."/>
            <person name="Thomas B.C."/>
            <person name="Singh A."/>
            <person name="Wilkins M.J."/>
            <person name="Karaoz U."/>
            <person name="Brodie E.L."/>
            <person name="Williams K.H."/>
            <person name="Hubbard S.S."/>
            <person name="Banfield J.F."/>
        </authorList>
    </citation>
    <scope>NUCLEOTIDE SEQUENCE [LARGE SCALE GENOMIC DNA]</scope>
</reference>
<feature type="transmembrane region" description="Helical" evidence="1">
    <location>
        <begin position="6"/>
        <end position="26"/>
    </location>
</feature>
<feature type="transmembrane region" description="Helical" evidence="1">
    <location>
        <begin position="38"/>
        <end position="66"/>
    </location>
</feature>
<sequence length="257" mass="28104">MSLSLSITVVATLGFATPLLWLWFWLKEDVHPEPRKEIATVFLAGMAMVLVAFVAQSIAAWILFVIDRGYISFSESLAVQPSYQTYSPLIRAVAIIGFALIEELAKFSAALLTALRSKYFDEPVDAMIYVMTAALGFAALENALFVSQATGNMQEIFAISAFRFANAVLIHASTGAIIGTSFAFSFCKRSKHIAYAVFALGAATAIHAIYNFFVLAGLDNVAYQSYATLMVIVGTIIALLLFERAKHLRAQCDEIKM</sequence>
<dbReference type="EMBL" id="MFHQ01000018">
    <property type="protein sequence ID" value="OGF74444.1"/>
    <property type="molecule type" value="Genomic_DNA"/>
</dbReference>
<keyword evidence="1" id="KW-1133">Transmembrane helix</keyword>
<dbReference type="GO" id="GO:0008233">
    <property type="term" value="F:peptidase activity"/>
    <property type="evidence" value="ECO:0007669"/>
    <property type="project" value="InterPro"/>
</dbReference>
<dbReference type="STRING" id="1798338.A3J56_02765"/>
<feature type="transmembrane region" description="Helical" evidence="1">
    <location>
        <begin position="126"/>
        <end position="144"/>
    </location>
</feature>
<dbReference type="Pfam" id="PF13367">
    <property type="entry name" value="PrsW-protease"/>
    <property type="match status" value="1"/>
</dbReference>
<evidence type="ECO:0000313" key="3">
    <source>
        <dbReference type="Proteomes" id="UP000178406"/>
    </source>
</evidence>
<feature type="transmembrane region" description="Helical" evidence="1">
    <location>
        <begin position="164"/>
        <end position="186"/>
    </location>
</feature>
<proteinExistence type="predicted"/>
<accession>A0A1F5WFT5</accession>
<keyword evidence="1" id="KW-0472">Membrane</keyword>
<dbReference type="InterPro" id="IPR026898">
    <property type="entry name" value="PrsW"/>
</dbReference>
<evidence type="ECO:0000256" key="1">
    <source>
        <dbReference type="SAM" id="Phobius"/>
    </source>
</evidence>
<organism evidence="2 3">
    <name type="scientific">Candidatus Giovannonibacteria bacterium RIFCSPHIGHO2_02_FULL_46_20</name>
    <dbReference type="NCBI Taxonomy" id="1798338"/>
    <lineage>
        <taxon>Bacteria</taxon>
        <taxon>Candidatus Giovannoniibacteriota</taxon>
    </lineage>
</organism>
<evidence type="ECO:0008006" key="4">
    <source>
        <dbReference type="Google" id="ProtNLM"/>
    </source>
</evidence>
<name>A0A1F5WFT5_9BACT</name>
<feature type="transmembrane region" description="Helical" evidence="1">
    <location>
        <begin position="221"/>
        <end position="242"/>
    </location>
</feature>
<dbReference type="PANTHER" id="PTHR36844:SF1">
    <property type="entry name" value="PROTEASE PRSW"/>
    <property type="match status" value="1"/>
</dbReference>